<evidence type="ECO:0000313" key="6">
    <source>
        <dbReference type="EMBL" id="HIW99397.1"/>
    </source>
</evidence>
<comment type="catalytic activity">
    <reaction evidence="1">
        <text>a uridine in RNA = a pseudouridine in RNA</text>
        <dbReference type="Rhea" id="RHEA:48348"/>
        <dbReference type="Rhea" id="RHEA-COMP:12068"/>
        <dbReference type="Rhea" id="RHEA-COMP:12069"/>
        <dbReference type="ChEBI" id="CHEBI:65314"/>
        <dbReference type="ChEBI" id="CHEBI:65315"/>
    </reaction>
</comment>
<evidence type="ECO:0000256" key="3">
    <source>
        <dbReference type="ARBA" id="ARBA00033164"/>
    </source>
</evidence>
<dbReference type="SUPFAM" id="SSF55120">
    <property type="entry name" value="Pseudouridine synthase"/>
    <property type="match status" value="1"/>
</dbReference>
<evidence type="ECO:0000313" key="7">
    <source>
        <dbReference type="Proteomes" id="UP000824151"/>
    </source>
</evidence>
<accession>A0A9D1URV2</accession>
<evidence type="ECO:0000256" key="2">
    <source>
        <dbReference type="ARBA" id="ARBA00031870"/>
    </source>
</evidence>
<reference evidence="6" key="1">
    <citation type="journal article" date="2021" name="PeerJ">
        <title>Extensive microbial diversity within the chicken gut microbiome revealed by metagenomics and culture.</title>
        <authorList>
            <person name="Gilroy R."/>
            <person name="Ravi A."/>
            <person name="Getino M."/>
            <person name="Pursley I."/>
            <person name="Horton D.L."/>
            <person name="Alikhan N.F."/>
            <person name="Baker D."/>
            <person name="Gharbi K."/>
            <person name="Hall N."/>
            <person name="Watson M."/>
            <person name="Adriaenssens E.M."/>
            <person name="Foster-Nyarko E."/>
            <person name="Jarju S."/>
            <person name="Secka A."/>
            <person name="Antonio M."/>
            <person name="Oren A."/>
            <person name="Chaudhuri R.R."/>
            <person name="La Ragione R."/>
            <person name="Hildebrand F."/>
            <person name="Pallen M.J."/>
        </authorList>
    </citation>
    <scope>NUCLEOTIDE SEQUENCE</scope>
    <source>
        <strain evidence="6">ChiHejej3B27-3195</strain>
    </source>
</reference>
<dbReference type="GO" id="GO:0003723">
    <property type="term" value="F:RNA binding"/>
    <property type="evidence" value="ECO:0007669"/>
    <property type="project" value="InterPro"/>
</dbReference>
<dbReference type="AlphaFoldDB" id="A0A9D1URV2"/>
<dbReference type="GO" id="GO:0000455">
    <property type="term" value="P:enzyme-directed rRNA pseudouridine synthesis"/>
    <property type="evidence" value="ECO:0007669"/>
    <property type="project" value="TreeGrafter"/>
</dbReference>
<dbReference type="InterPro" id="IPR020103">
    <property type="entry name" value="PsdUridine_synth_cat_dom_sf"/>
</dbReference>
<feature type="region of interest" description="Disordered" evidence="4">
    <location>
        <begin position="217"/>
        <end position="238"/>
    </location>
</feature>
<reference evidence="6" key="2">
    <citation type="submission" date="2021-04" db="EMBL/GenBank/DDBJ databases">
        <authorList>
            <person name="Gilroy R."/>
        </authorList>
    </citation>
    <scope>NUCLEOTIDE SEQUENCE</scope>
    <source>
        <strain evidence="6">ChiHejej3B27-3195</strain>
    </source>
</reference>
<evidence type="ECO:0000256" key="1">
    <source>
        <dbReference type="ARBA" id="ARBA00000073"/>
    </source>
</evidence>
<sequence>MVNAPLPVRDGVNATKLRLPLSGPWETIHEYVLERFGHIDHGGITERFHKGEVVDAQGDPVRVETPLGAREYLWYYRSVAAETPIPFTEDILHEDDHLVVADKPHFLPTTPAGKYVQQSLLVRLRNRLELPHLVPIHRLDRGTAGIVMFSKNPETRGPYQVLFERRAVEKTYQCVSSGEPVSTSAMTVRNRLGKTKGVVVANREPYDVAASGRVFQPPAQRPRRRGHTRSTGANAASRVEHLHSGLSRYGQRVSQFRLTPLTGKTHQLRIHMALLGMGIMHDRFYPELLDDAPDDFDRPLQLLAESLSFTDPLTGARRHFTSTRSLAEAPGTDPMP</sequence>
<evidence type="ECO:0000259" key="5">
    <source>
        <dbReference type="Pfam" id="PF00849"/>
    </source>
</evidence>
<dbReference type="PANTHER" id="PTHR21600">
    <property type="entry name" value="MITOCHONDRIAL RNA PSEUDOURIDINE SYNTHASE"/>
    <property type="match status" value="1"/>
</dbReference>
<organism evidence="6 7">
    <name type="scientific">Candidatus Nesterenkonia stercoripullorum</name>
    <dbReference type="NCBI Taxonomy" id="2838701"/>
    <lineage>
        <taxon>Bacteria</taxon>
        <taxon>Bacillati</taxon>
        <taxon>Actinomycetota</taxon>
        <taxon>Actinomycetes</taxon>
        <taxon>Micrococcales</taxon>
        <taxon>Micrococcaceae</taxon>
        <taxon>Nesterenkonia</taxon>
    </lineage>
</organism>
<dbReference type="PANTHER" id="PTHR21600:SF84">
    <property type="entry name" value="PSEUDOURIDINE SYNTHASE RSUA_RLUA-LIKE DOMAIN-CONTAINING PROTEIN"/>
    <property type="match status" value="1"/>
</dbReference>
<comment type="caution">
    <text evidence="6">The sequence shown here is derived from an EMBL/GenBank/DDBJ whole genome shotgun (WGS) entry which is preliminary data.</text>
</comment>
<dbReference type="GO" id="GO:0140098">
    <property type="term" value="F:catalytic activity, acting on RNA"/>
    <property type="evidence" value="ECO:0007669"/>
    <property type="project" value="UniProtKB-ARBA"/>
</dbReference>
<dbReference type="EMBL" id="DXGD01000165">
    <property type="protein sequence ID" value="HIW99397.1"/>
    <property type="molecule type" value="Genomic_DNA"/>
</dbReference>
<feature type="domain" description="Pseudouridine synthase RsuA/RluA-like" evidence="5">
    <location>
        <begin position="97"/>
        <end position="273"/>
    </location>
</feature>
<dbReference type="InterPro" id="IPR006145">
    <property type="entry name" value="PsdUridine_synth_RsuA/RluA"/>
</dbReference>
<dbReference type="Proteomes" id="UP000824151">
    <property type="component" value="Unassembled WGS sequence"/>
</dbReference>
<name>A0A9D1URV2_9MICC</name>
<dbReference type="Gene3D" id="3.30.2350.10">
    <property type="entry name" value="Pseudouridine synthase"/>
    <property type="match status" value="1"/>
</dbReference>
<evidence type="ECO:0000256" key="4">
    <source>
        <dbReference type="SAM" id="MobiDB-lite"/>
    </source>
</evidence>
<dbReference type="PROSITE" id="PS01129">
    <property type="entry name" value="PSI_RLU"/>
    <property type="match status" value="1"/>
</dbReference>
<dbReference type="InterPro" id="IPR050188">
    <property type="entry name" value="RluA_PseudoU_synthase"/>
</dbReference>
<proteinExistence type="predicted"/>
<dbReference type="Pfam" id="PF00849">
    <property type="entry name" value="PseudoU_synth_2"/>
    <property type="match status" value="1"/>
</dbReference>
<dbReference type="GO" id="GO:0009982">
    <property type="term" value="F:pseudouridine synthase activity"/>
    <property type="evidence" value="ECO:0007669"/>
    <property type="project" value="InterPro"/>
</dbReference>
<gene>
    <name evidence="6" type="ORF">H9871_04570</name>
</gene>
<dbReference type="InterPro" id="IPR006224">
    <property type="entry name" value="PsdUridine_synth_RluA-like_CS"/>
</dbReference>
<protein>
    <recommendedName>
        <fullName evidence="2">RNA pseudouridylate synthase</fullName>
    </recommendedName>
    <alternativeName>
        <fullName evidence="3">RNA-uridine isomerase</fullName>
    </alternativeName>
</protein>